<gene>
    <name evidence="2" type="ORF">FOL47_007326</name>
</gene>
<evidence type="ECO:0000313" key="3">
    <source>
        <dbReference type="Proteomes" id="UP000591131"/>
    </source>
</evidence>
<keyword evidence="1" id="KW-0812">Transmembrane</keyword>
<keyword evidence="1" id="KW-0472">Membrane</keyword>
<dbReference type="AlphaFoldDB" id="A0A7J6MVT7"/>
<keyword evidence="1" id="KW-1133">Transmembrane helix</keyword>
<organism evidence="2 3">
    <name type="scientific">Perkinsus chesapeaki</name>
    <name type="common">Clam parasite</name>
    <name type="synonym">Perkinsus andrewsi</name>
    <dbReference type="NCBI Taxonomy" id="330153"/>
    <lineage>
        <taxon>Eukaryota</taxon>
        <taxon>Sar</taxon>
        <taxon>Alveolata</taxon>
        <taxon>Perkinsozoa</taxon>
        <taxon>Perkinsea</taxon>
        <taxon>Perkinsida</taxon>
        <taxon>Perkinsidae</taxon>
        <taxon>Perkinsus</taxon>
    </lineage>
</organism>
<dbReference type="OrthoDB" id="10383768at2759"/>
<sequence length="271" mass="29857">MIGGKCLGFLTYRSAFIASLVLAMMYCGGHMALVYYLYNDMGYLDWYRQWLIRPITYFAWLCMVLDFTLALLVLSLNGNIRCYLLSAWLGVVAVAIVVWLGYTAYVCQQLKVNAFMLMPGTQLMKAAAQSEGHKTAKMVGSTVAAMMVNPGSIEHVYYMLPSPVNLCFWWGIQLHYPALVFGLGSFSIFILQLAAGIALQPVLKAGGNGSEGVTADKIQLWYALAPKNRRILYQKELADIDLSEIDRLMGVSDSDIEGGGDEDLAAPSTQA</sequence>
<comment type="caution">
    <text evidence="2">The sequence shown here is derived from an EMBL/GenBank/DDBJ whole genome shotgun (WGS) entry which is preliminary data.</text>
</comment>
<feature type="transmembrane region" description="Helical" evidence="1">
    <location>
        <begin position="83"/>
        <end position="102"/>
    </location>
</feature>
<dbReference type="Proteomes" id="UP000591131">
    <property type="component" value="Unassembled WGS sequence"/>
</dbReference>
<proteinExistence type="predicted"/>
<evidence type="ECO:0000313" key="2">
    <source>
        <dbReference type="EMBL" id="KAF4675735.1"/>
    </source>
</evidence>
<evidence type="ECO:0000256" key="1">
    <source>
        <dbReference type="SAM" id="Phobius"/>
    </source>
</evidence>
<reference evidence="2 3" key="1">
    <citation type="submission" date="2020-04" db="EMBL/GenBank/DDBJ databases">
        <title>Perkinsus chesapeaki whole genome sequence.</title>
        <authorList>
            <person name="Bogema D.R."/>
        </authorList>
    </citation>
    <scope>NUCLEOTIDE SEQUENCE [LARGE SCALE GENOMIC DNA]</scope>
    <source>
        <strain evidence="2">ATCC PRA-425</strain>
    </source>
</reference>
<dbReference type="EMBL" id="JAAPAO010000043">
    <property type="protein sequence ID" value="KAF4675735.1"/>
    <property type="molecule type" value="Genomic_DNA"/>
</dbReference>
<protein>
    <submittedName>
        <fullName evidence="2">Uncharacterized protein</fullName>
    </submittedName>
</protein>
<accession>A0A7J6MVT7</accession>
<feature type="transmembrane region" description="Helical" evidence="1">
    <location>
        <begin position="57"/>
        <end position="76"/>
    </location>
</feature>
<name>A0A7J6MVT7_PERCH</name>
<feature type="transmembrane region" description="Helical" evidence="1">
    <location>
        <begin position="178"/>
        <end position="199"/>
    </location>
</feature>
<feature type="transmembrane region" description="Helical" evidence="1">
    <location>
        <begin position="12"/>
        <end position="37"/>
    </location>
</feature>
<keyword evidence="3" id="KW-1185">Reference proteome</keyword>